<comment type="similarity">
    <text evidence="2 9">Belongs to the branched chain amino acid transporter family.</text>
</comment>
<feature type="transmembrane region" description="Helical" evidence="9">
    <location>
        <begin position="197"/>
        <end position="216"/>
    </location>
</feature>
<dbReference type="GO" id="GO:0015820">
    <property type="term" value="P:L-leucine transport"/>
    <property type="evidence" value="ECO:0007669"/>
    <property type="project" value="TreeGrafter"/>
</dbReference>
<dbReference type="RefSeq" id="WP_144991764.1">
    <property type="nucleotide sequence ID" value="NZ_VNJK01000001.1"/>
</dbReference>
<protein>
    <recommendedName>
        <fullName evidence="9">Branched-chain amino acid transport system carrier protein</fullName>
    </recommendedName>
</protein>
<comment type="caution">
    <text evidence="10">The sequence shown here is derived from an EMBL/GenBank/DDBJ whole genome shotgun (WGS) entry which is preliminary data.</text>
</comment>
<comment type="function">
    <text evidence="9">Component of the transport system for branched-chain amino acids.</text>
</comment>
<sequence>MQSLSKSHTFFIGLMLFSLFFGAGNLIFPPILGQQSGDQFALAMFGFILTGVGLPLLTIITIGITGKDMQQLAQQVHPRFGVIFAVAVYIMLGPLMAIPRVTNVAFEMGAQPFVSESLQSNNWILFLYSLIFFAVVYVLSLNPSKLVVWVGNILTPLLLLSIAALFIAAVVNPLGDVQPAVGEYVTSPGFKGFMEGYLTLDTIAALAFGLIVINAIRDKGIQDKRAIAKASIHAGIIAGVGLTLVYVALGYIGMTSVESLGQVVNGGQLLTIAVQELFGPFGLILLAIIVTLACLTTCIGLVSACSQYFSSLTKRISFNGITFLICLIGLLVANLGLNRIISISIPVLLVMYPIAIVLIVLSLFNKLFGGRSSVYVGALIGTVAISLFDGLKAAEIPVGAVTDLLSYLPLYKEGIGWVVPALVGGLLGYLYGKLKHK</sequence>
<keyword evidence="3 9" id="KW-0813">Transport</keyword>
<feature type="transmembrane region" description="Helical" evidence="9">
    <location>
        <begin position="277"/>
        <end position="304"/>
    </location>
</feature>
<feature type="transmembrane region" description="Helical" evidence="9">
    <location>
        <begin position="146"/>
        <end position="171"/>
    </location>
</feature>
<dbReference type="OrthoDB" id="9783920at2"/>
<evidence type="ECO:0000313" key="11">
    <source>
        <dbReference type="Proteomes" id="UP000318102"/>
    </source>
</evidence>
<reference evidence="10 11" key="1">
    <citation type="submission" date="2019-07" db="EMBL/GenBank/DDBJ databases">
        <authorList>
            <person name="Kim J."/>
        </authorList>
    </citation>
    <scope>NUCLEOTIDE SEQUENCE [LARGE SCALE GENOMIC DNA]</scope>
    <source>
        <strain evidence="10 11">N4</strain>
    </source>
</reference>
<feature type="transmembrane region" description="Helical" evidence="9">
    <location>
        <begin position="316"/>
        <end position="337"/>
    </location>
</feature>
<evidence type="ECO:0000256" key="4">
    <source>
        <dbReference type="ARBA" id="ARBA00022475"/>
    </source>
</evidence>
<feature type="transmembrane region" description="Helical" evidence="9">
    <location>
        <begin position="9"/>
        <end position="28"/>
    </location>
</feature>
<evidence type="ECO:0000256" key="9">
    <source>
        <dbReference type="RuleBase" id="RU362122"/>
    </source>
</evidence>
<keyword evidence="8 9" id="KW-0472">Membrane</keyword>
<keyword evidence="11" id="KW-1185">Reference proteome</keyword>
<dbReference type="Gene3D" id="1.20.1740.10">
    <property type="entry name" value="Amino acid/polyamine transporter I"/>
    <property type="match status" value="1"/>
</dbReference>
<dbReference type="GO" id="GO:0015818">
    <property type="term" value="P:isoleucine transport"/>
    <property type="evidence" value="ECO:0007669"/>
    <property type="project" value="TreeGrafter"/>
</dbReference>
<proteinExistence type="inferred from homology"/>
<dbReference type="GO" id="GO:0015190">
    <property type="term" value="F:L-leucine transmembrane transporter activity"/>
    <property type="evidence" value="ECO:0007669"/>
    <property type="project" value="TreeGrafter"/>
</dbReference>
<name>A0A559J441_9BACL</name>
<dbReference type="GO" id="GO:0005886">
    <property type="term" value="C:plasma membrane"/>
    <property type="evidence" value="ECO:0007669"/>
    <property type="project" value="UniProtKB-SubCell"/>
</dbReference>
<organism evidence="10 11">
    <name type="scientific">Paenibacillus agilis</name>
    <dbReference type="NCBI Taxonomy" id="3020863"/>
    <lineage>
        <taxon>Bacteria</taxon>
        <taxon>Bacillati</taxon>
        <taxon>Bacillota</taxon>
        <taxon>Bacilli</taxon>
        <taxon>Bacillales</taxon>
        <taxon>Paenibacillaceae</taxon>
        <taxon>Paenibacillus</taxon>
    </lineage>
</organism>
<feature type="transmembrane region" description="Helical" evidence="9">
    <location>
        <begin position="414"/>
        <end position="432"/>
    </location>
</feature>
<keyword evidence="6 9" id="KW-0029">Amino-acid transport</keyword>
<dbReference type="InterPro" id="IPR004685">
    <property type="entry name" value="Brnchd-chn_aa_trnsp_Livcs"/>
</dbReference>
<evidence type="ECO:0000256" key="2">
    <source>
        <dbReference type="ARBA" id="ARBA00008540"/>
    </source>
</evidence>
<keyword evidence="5 9" id="KW-0812">Transmembrane</keyword>
<dbReference type="GO" id="GO:0015188">
    <property type="term" value="F:L-isoleucine transmembrane transporter activity"/>
    <property type="evidence" value="ECO:0007669"/>
    <property type="project" value="TreeGrafter"/>
</dbReference>
<keyword evidence="4" id="KW-1003">Cell membrane</keyword>
<feature type="transmembrane region" description="Helical" evidence="9">
    <location>
        <begin position="122"/>
        <end position="139"/>
    </location>
</feature>
<dbReference type="GO" id="GO:0005304">
    <property type="term" value="F:L-valine transmembrane transporter activity"/>
    <property type="evidence" value="ECO:0007669"/>
    <property type="project" value="TreeGrafter"/>
</dbReference>
<dbReference type="Pfam" id="PF05525">
    <property type="entry name" value="Branch_AA_trans"/>
    <property type="match status" value="1"/>
</dbReference>
<evidence type="ECO:0000256" key="7">
    <source>
        <dbReference type="ARBA" id="ARBA00022989"/>
    </source>
</evidence>
<accession>A0A559J441</accession>
<evidence type="ECO:0000256" key="1">
    <source>
        <dbReference type="ARBA" id="ARBA00004651"/>
    </source>
</evidence>
<dbReference type="AlphaFoldDB" id="A0A559J441"/>
<gene>
    <name evidence="10" type="primary">brnQ</name>
    <name evidence="10" type="ORF">FPZ44_09095</name>
</gene>
<comment type="subcellular location">
    <subcellularLocation>
        <location evidence="1 9">Cell membrane</location>
        <topology evidence="1 9">Multi-pass membrane protein</topology>
    </subcellularLocation>
</comment>
<evidence type="ECO:0000256" key="8">
    <source>
        <dbReference type="ARBA" id="ARBA00023136"/>
    </source>
</evidence>
<dbReference type="NCBIfam" id="TIGR00796">
    <property type="entry name" value="livcs"/>
    <property type="match status" value="1"/>
</dbReference>
<feature type="transmembrane region" description="Helical" evidence="9">
    <location>
        <begin position="80"/>
        <end position="102"/>
    </location>
</feature>
<dbReference type="Proteomes" id="UP000318102">
    <property type="component" value="Unassembled WGS sequence"/>
</dbReference>
<dbReference type="PANTHER" id="PTHR30588:SF0">
    <property type="entry name" value="BRANCHED-CHAIN AMINO ACID PERMEASE BRNQ"/>
    <property type="match status" value="1"/>
</dbReference>
<evidence type="ECO:0000313" key="10">
    <source>
        <dbReference type="EMBL" id="TVX94660.1"/>
    </source>
</evidence>
<keyword evidence="7 9" id="KW-1133">Transmembrane helix</keyword>
<dbReference type="EMBL" id="VNJK01000001">
    <property type="protein sequence ID" value="TVX94660.1"/>
    <property type="molecule type" value="Genomic_DNA"/>
</dbReference>
<evidence type="ECO:0000256" key="3">
    <source>
        <dbReference type="ARBA" id="ARBA00022448"/>
    </source>
</evidence>
<evidence type="ECO:0000256" key="5">
    <source>
        <dbReference type="ARBA" id="ARBA00022692"/>
    </source>
</evidence>
<feature type="transmembrane region" description="Helical" evidence="9">
    <location>
        <begin position="376"/>
        <end position="394"/>
    </location>
</feature>
<dbReference type="PANTHER" id="PTHR30588">
    <property type="entry name" value="BRANCHED-CHAIN AMINO ACID TRANSPORT SYSTEM 2 CARRIER PROTEIN"/>
    <property type="match status" value="1"/>
</dbReference>
<feature type="transmembrane region" description="Helical" evidence="9">
    <location>
        <begin position="236"/>
        <end position="257"/>
    </location>
</feature>
<feature type="transmembrane region" description="Helical" evidence="9">
    <location>
        <begin position="40"/>
        <end position="60"/>
    </location>
</feature>
<feature type="transmembrane region" description="Helical" evidence="9">
    <location>
        <begin position="343"/>
        <end position="364"/>
    </location>
</feature>
<evidence type="ECO:0000256" key="6">
    <source>
        <dbReference type="ARBA" id="ARBA00022970"/>
    </source>
</evidence>